<keyword evidence="9" id="KW-1185">Reference proteome</keyword>
<evidence type="ECO:0000256" key="2">
    <source>
        <dbReference type="ARBA" id="ARBA00022603"/>
    </source>
</evidence>
<dbReference type="PANTHER" id="PTHR45790:SF4">
    <property type="entry name" value="COBALT-PRECORRIN-4 C(11)-METHYLTRANSFERASE"/>
    <property type="match status" value="1"/>
</dbReference>
<evidence type="ECO:0000259" key="7">
    <source>
        <dbReference type="Pfam" id="PF00590"/>
    </source>
</evidence>
<dbReference type="Pfam" id="PF00590">
    <property type="entry name" value="TP_methylase"/>
    <property type="match status" value="1"/>
</dbReference>
<evidence type="ECO:0000313" key="9">
    <source>
        <dbReference type="Proteomes" id="UP000004200"/>
    </source>
</evidence>
<proteinExistence type="predicted"/>
<accession>G2E2Q1</accession>
<dbReference type="eggNOG" id="COG2875">
    <property type="taxonomic scope" value="Bacteria"/>
</dbReference>
<dbReference type="PATRIC" id="fig|765913.3.peg.2612"/>
<name>G2E2Q1_9GAMM</name>
<dbReference type="Proteomes" id="UP000004200">
    <property type="component" value="Unassembled WGS sequence"/>
</dbReference>
<evidence type="ECO:0000256" key="6">
    <source>
        <dbReference type="SAM" id="SignalP"/>
    </source>
</evidence>
<feature type="region of interest" description="Disordered" evidence="5">
    <location>
        <begin position="94"/>
        <end position="130"/>
    </location>
</feature>
<dbReference type="GO" id="GO:0032259">
    <property type="term" value="P:methylation"/>
    <property type="evidence" value="ECO:0007669"/>
    <property type="project" value="UniProtKB-KW"/>
</dbReference>
<evidence type="ECO:0000256" key="1">
    <source>
        <dbReference type="ARBA" id="ARBA00004953"/>
    </source>
</evidence>
<reference evidence="8 9" key="1">
    <citation type="submission" date="2011-06" db="EMBL/GenBank/DDBJ databases">
        <title>The draft genome of Thiorhodococcus drewsii AZ1.</title>
        <authorList>
            <consortium name="US DOE Joint Genome Institute (JGI-PGF)"/>
            <person name="Lucas S."/>
            <person name="Han J."/>
            <person name="Lapidus A."/>
            <person name="Cheng J.-F."/>
            <person name="Goodwin L."/>
            <person name="Pitluck S."/>
            <person name="Peters L."/>
            <person name="Land M.L."/>
            <person name="Hauser L."/>
            <person name="Vogl K."/>
            <person name="Liu Z."/>
            <person name="Imhoff J."/>
            <person name="Thiel V."/>
            <person name="Frigaard N.-U."/>
            <person name="Bryant D.A."/>
            <person name="Woyke T.J."/>
        </authorList>
    </citation>
    <scope>NUCLEOTIDE SEQUENCE [LARGE SCALE GENOMIC DNA]</scope>
    <source>
        <strain evidence="8 9">AZ1</strain>
    </source>
</reference>
<evidence type="ECO:0000313" key="8">
    <source>
        <dbReference type="EMBL" id="EGV30605.1"/>
    </source>
</evidence>
<dbReference type="InterPro" id="IPR014776">
    <property type="entry name" value="4pyrrole_Mease_sub2"/>
</dbReference>
<dbReference type="Gene3D" id="3.30.950.10">
    <property type="entry name" value="Methyltransferase, Cobalt-precorrin-4 Transmethylase, Domain 2"/>
    <property type="match status" value="1"/>
</dbReference>
<feature type="domain" description="Tetrapyrrole methylase" evidence="7">
    <location>
        <begin position="40"/>
        <end position="276"/>
    </location>
</feature>
<dbReference type="AlphaFoldDB" id="G2E2Q1"/>
<evidence type="ECO:0000256" key="3">
    <source>
        <dbReference type="ARBA" id="ARBA00022679"/>
    </source>
</evidence>
<sequence>MISTSSVPRWAAIPLISGILLTGLPASAETETSSTKQSGHLYLVSIGIGDPDNITVRAQKILAESDIVFGMESVRERHADLLQGKEIYEAGHGLFRQMPPRPSNDAKGSDQDERAERRRRYEEKRAEREAQARKVIREAVEAGKQVAVIDYGDPTIYGPQTGYLSEFADLDPVVIPGVSSFNAANAALGRGITQGEHSRSVILTRTPGGPERENRLDTLEKLAESRSTLVFFTMRSKLPEVVERLKGSYPGDTPIAIVSHAGYAEREQVMVATLDTVLEQAGDAELPFEHLIYVGDFLK</sequence>
<comment type="caution">
    <text evidence="8">The sequence shown here is derived from an EMBL/GenBank/DDBJ whole genome shotgun (WGS) entry which is preliminary data.</text>
</comment>
<feature type="signal peptide" evidence="6">
    <location>
        <begin position="1"/>
        <end position="28"/>
    </location>
</feature>
<organism evidence="8 9">
    <name type="scientific">Thiorhodococcus drewsii AZ1</name>
    <dbReference type="NCBI Taxonomy" id="765913"/>
    <lineage>
        <taxon>Bacteria</taxon>
        <taxon>Pseudomonadati</taxon>
        <taxon>Pseudomonadota</taxon>
        <taxon>Gammaproteobacteria</taxon>
        <taxon>Chromatiales</taxon>
        <taxon>Chromatiaceae</taxon>
        <taxon>Thiorhodococcus</taxon>
    </lineage>
</organism>
<feature type="compositionally biased region" description="Basic and acidic residues" evidence="5">
    <location>
        <begin position="107"/>
        <end position="130"/>
    </location>
</feature>
<dbReference type="EMBL" id="AFWT01000017">
    <property type="protein sequence ID" value="EGV30605.1"/>
    <property type="molecule type" value="Genomic_DNA"/>
</dbReference>
<keyword evidence="2 8" id="KW-0489">Methyltransferase</keyword>
<dbReference type="RefSeq" id="WP_007041277.1">
    <property type="nucleotide sequence ID" value="NZ_AFWT01000017.1"/>
</dbReference>
<dbReference type="InterPro" id="IPR050161">
    <property type="entry name" value="Siro_Cobalamin_biosynth"/>
</dbReference>
<gene>
    <name evidence="8" type="ORF">ThidrDRAFT_2564</name>
</gene>
<evidence type="ECO:0000256" key="5">
    <source>
        <dbReference type="SAM" id="MobiDB-lite"/>
    </source>
</evidence>
<dbReference type="OrthoDB" id="9804789at2"/>
<dbReference type="GO" id="GO:0008168">
    <property type="term" value="F:methyltransferase activity"/>
    <property type="evidence" value="ECO:0007669"/>
    <property type="project" value="UniProtKB-KW"/>
</dbReference>
<feature type="chain" id="PRO_5003428345" evidence="6">
    <location>
        <begin position="29"/>
        <end position="299"/>
    </location>
</feature>
<protein>
    <submittedName>
        <fullName evidence="8">Uroporphyrin-III C/tetrapyrrole (Corrin/Porphyrin) methyltransferase</fullName>
    </submittedName>
</protein>
<dbReference type="PANTHER" id="PTHR45790">
    <property type="entry name" value="SIROHEME SYNTHASE-RELATED"/>
    <property type="match status" value="1"/>
</dbReference>
<keyword evidence="4" id="KW-0949">S-adenosyl-L-methionine</keyword>
<keyword evidence="6" id="KW-0732">Signal</keyword>
<dbReference type="InterPro" id="IPR000878">
    <property type="entry name" value="4pyrrol_Mease"/>
</dbReference>
<dbReference type="InterPro" id="IPR014777">
    <property type="entry name" value="4pyrrole_Mease_sub1"/>
</dbReference>
<comment type="pathway">
    <text evidence="1">Cofactor biosynthesis; adenosylcobalamin biosynthesis.</text>
</comment>
<keyword evidence="3 8" id="KW-0808">Transferase</keyword>
<dbReference type="SUPFAM" id="SSF53790">
    <property type="entry name" value="Tetrapyrrole methylase"/>
    <property type="match status" value="1"/>
</dbReference>
<dbReference type="Gene3D" id="3.40.1010.10">
    <property type="entry name" value="Cobalt-precorrin-4 Transmethylase, Domain 1"/>
    <property type="match status" value="1"/>
</dbReference>
<dbReference type="STRING" id="765913.ThidrDRAFT_2564"/>
<dbReference type="InterPro" id="IPR035996">
    <property type="entry name" value="4pyrrol_Methylase_sf"/>
</dbReference>
<dbReference type="CDD" id="cd11724">
    <property type="entry name" value="TP_methylase"/>
    <property type="match status" value="1"/>
</dbReference>
<evidence type="ECO:0000256" key="4">
    <source>
        <dbReference type="ARBA" id="ARBA00022691"/>
    </source>
</evidence>